<feature type="region of interest" description="Disordered" evidence="1">
    <location>
        <begin position="1"/>
        <end position="91"/>
    </location>
</feature>
<keyword evidence="3" id="KW-1185">Reference proteome</keyword>
<organism evidence="2 3">
    <name type="scientific">Cymbomonas tetramitiformis</name>
    <dbReference type="NCBI Taxonomy" id="36881"/>
    <lineage>
        <taxon>Eukaryota</taxon>
        <taxon>Viridiplantae</taxon>
        <taxon>Chlorophyta</taxon>
        <taxon>Pyramimonadophyceae</taxon>
        <taxon>Pyramimonadales</taxon>
        <taxon>Pyramimonadaceae</taxon>
        <taxon>Cymbomonas</taxon>
    </lineage>
</organism>
<evidence type="ECO:0008006" key="4">
    <source>
        <dbReference type="Google" id="ProtNLM"/>
    </source>
</evidence>
<evidence type="ECO:0000313" key="2">
    <source>
        <dbReference type="EMBL" id="KAK3273810.1"/>
    </source>
</evidence>
<gene>
    <name evidence="2" type="ORF">CYMTET_17968</name>
</gene>
<evidence type="ECO:0000313" key="3">
    <source>
        <dbReference type="Proteomes" id="UP001190700"/>
    </source>
</evidence>
<evidence type="ECO:0000256" key="1">
    <source>
        <dbReference type="SAM" id="MobiDB-lite"/>
    </source>
</evidence>
<dbReference type="EMBL" id="LGRX02008241">
    <property type="protein sequence ID" value="KAK3273810.1"/>
    <property type="molecule type" value="Genomic_DNA"/>
</dbReference>
<protein>
    <recommendedName>
        <fullName evidence="4">Casein kinase substrate phosphoprotein PP28 domain-containing protein</fullName>
    </recommendedName>
</protein>
<dbReference type="AlphaFoldDB" id="A0AAE0G9G4"/>
<name>A0AAE0G9G4_9CHLO</name>
<dbReference type="Proteomes" id="UP001190700">
    <property type="component" value="Unassembled WGS sequence"/>
</dbReference>
<proteinExistence type="predicted"/>
<accession>A0AAE0G9G4</accession>
<comment type="caution">
    <text evidence="2">The sequence shown here is derived from an EMBL/GenBank/DDBJ whole genome shotgun (WGS) entry which is preliminary data.</text>
</comment>
<reference evidence="2 3" key="1">
    <citation type="journal article" date="2015" name="Genome Biol. Evol.">
        <title>Comparative Genomics of a Bacterivorous Green Alga Reveals Evolutionary Causalities and Consequences of Phago-Mixotrophic Mode of Nutrition.</title>
        <authorList>
            <person name="Burns J.A."/>
            <person name="Paasch A."/>
            <person name="Narechania A."/>
            <person name="Kim E."/>
        </authorList>
    </citation>
    <scope>NUCLEOTIDE SEQUENCE [LARGE SCALE GENOMIC DNA]</scope>
    <source>
        <strain evidence="2 3">PLY_AMNH</strain>
    </source>
</reference>
<feature type="compositionally biased region" description="Acidic residues" evidence="1">
    <location>
        <begin position="70"/>
        <end position="79"/>
    </location>
</feature>
<sequence length="154" mass="16748">MGKGRPSAKNFKNKRAEDDEDYEAPNMTQNSNAGMMPPSDSEDEEEEAPAAVKSKPAGQNPNAGMMPPSDSEDEEDEEPAPAKAEAQAEEKVVVRPAVFVEKSEKEIAAEMEKLAMVRKRREEQAAARIAKEGFDRFAKEGKPTVRDAKAPGAS</sequence>